<dbReference type="EMBL" id="KN822139">
    <property type="protein sequence ID" value="KIM55183.1"/>
    <property type="molecule type" value="Genomic_DNA"/>
</dbReference>
<organism evidence="1 2">
    <name type="scientific">Scleroderma citrinum Foug A</name>
    <dbReference type="NCBI Taxonomy" id="1036808"/>
    <lineage>
        <taxon>Eukaryota</taxon>
        <taxon>Fungi</taxon>
        <taxon>Dikarya</taxon>
        <taxon>Basidiomycota</taxon>
        <taxon>Agaricomycotina</taxon>
        <taxon>Agaricomycetes</taxon>
        <taxon>Agaricomycetidae</taxon>
        <taxon>Boletales</taxon>
        <taxon>Sclerodermatineae</taxon>
        <taxon>Sclerodermataceae</taxon>
        <taxon>Scleroderma</taxon>
    </lineage>
</organism>
<proteinExistence type="predicted"/>
<reference evidence="2" key="2">
    <citation type="submission" date="2015-01" db="EMBL/GenBank/DDBJ databases">
        <title>Evolutionary Origins and Diversification of the Mycorrhizal Mutualists.</title>
        <authorList>
            <consortium name="DOE Joint Genome Institute"/>
            <consortium name="Mycorrhizal Genomics Consortium"/>
            <person name="Kohler A."/>
            <person name="Kuo A."/>
            <person name="Nagy L.G."/>
            <person name="Floudas D."/>
            <person name="Copeland A."/>
            <person name="Barry K.W."/>
            <person name="Cichocki N."/>
            <person name="Veneault-Fourrey C."/>
            <person name="LaButti K."/>
            <person name="Lindquist E.A."/>
            <person name="Lipzen A."/>
            <person name="Lundell T."/>
            <person name="Morin E."/>
            <person name="Murat C."/>
            <person name="Riley R."/>
            <person name="Ohm R."/>
            <person name="Sun H."/>
            <person name="Tunlid A."/>
            <person name="Henrissat B."/>
            <person name="Grigoriev I.V."/>
            <person name="Hibbett D.S."/>
            <person name="Martin F."/>
        </authorList>
    </citation>
    <scope>NUCLEOTIDE SEQUENCE [LARGE SCALE GENOMIC DNA]</scope>
    <source>
        <strain evidence="2">Foug A</strain>
    </source>
</reference>
<gene>
    <name evidence="1" type="ORF">SCLCIDRAFT_311040</name>
</gene>
<name>A0A0C2Z043_9AGAM</name>
<dbReference type="InParanoid" id="A0A0C2Z043"/>
<dbReference type="Proteomes" id="UP000053989">
    <property type="component" value="Unassembled WGS sequence"/>
</dbReference>
<evidence type="ECO:0000313" key="1">
    <source>
        <dbReference type="EMBL" id="KIM55183.1"/>
    </source>
</evidence>
<evidence type="ECO:0000313" key="2">
    <source>
        <dbReference type="Proteomes" id="UP000053989"/>
    </source>
</evidence>
<sequence length="151" mass="16437">MVPAIKSSTIFADTSSPAERAGSFKTTCKDHMSGVFGKGMRESGENKMWAEQTMSEVSARLHAVALQWKFSLSLSYSSTTCPSGVVTRIGILIRTLRSPLPRTQANVTMVNLSQDSGTFILAFTFQTCPYGTVSRVPRLTELVSLQGLRVP</sequence>
<protein>
    <submittedName>
        <fullName evidence="1">Uncharacterized protein</fullName>
    </submittedName>
</protein>
<dbReference type="AlphaFoldDB" id="A0A0C2Z043"/>
<reference evidence="1 2" key="1">
    <citation type="submission" date="2014-04" db="EMBL/GenBank/DDBJ databases">
        <authorList>
            <consortium name="DOE Joint Genome Institute"/>
            <person name="Kuo A."/>
            <person name="Kohler A."/>
            <person name="Nagy L.G."/>
            <person name="Floudas D."/>
            <person name="Copeland A."/>
            <person name="Barry K.W."/>
            <person name="Cichocki N."/>
            <person name="Veneault-Fourrey C."/>
            <person name="LaButti K."/>
            <person name="Lindquist E.A."/>
            <person name="Lipzen A."/>
            <person name="Lundell T."/>
            <person name="Morin E."/>
            <person name="Murat C."/>
            <person name="Sun H."/>
            <person name="Tunlid A."/>
            <person name="Henrissat B."/>
            <person name="Grigoriev I.V."/>
            <person name="Hibbett D.S."/>
            <person name="Martin F."/>
            <person name="Nordberg H.P."/>
            <person name="Cantor M.N."/>
            <person name="Hua S.X."/>
        </authorList>
    </citation>
    <scope>NUCLEOTIDE SEQUENCE [LARGE SCALE GENOMIC DNA]</scope>
    <source>
        <strain evidence="1 2">Foug A</strain>
    </source>
</reference>
<keyword evidence="2" id="KW-1185">Reference proteome</keyword>
<accession>A0A0C2Z043</accession>
<dbReference type="HOGENOM" id="CLU_1732549_0_0_1"/>